<sequence>MRQDHGKHSWPWWKEQIISKWINDSWRFEMENSFDKEIYNIERDRPMSSFLKQNDRLTALNPDMSETVIDIGKDDTKGTNDVPVHESDSEPSEEEEFPDELSIENINVSFEVKEVHTHLTQYSDECMDHIHVQNAKMQKAKPARGKGYTSRSCCITNIVINNRESKIHLESGAFSTCVGKDYLENIYTNWKDKLIPIECIKFSSASQNMQPLGIFKEAMIFYNPTGNIRLQVEFYFMNNCTSQHFILGNDYLNIYGIDINNHQDRYFTIGENKRQKFSIPPEKREITVIRKVTNVNKEKFVSDELIEAQLSPELTPEMKEELIEILLQYREAFSSYNEPLGAMKGHEVGIMLNVDRPYPPLLRSQLPQIALGTEKH</sequence>
<name>A0A9Q3IYY0_9BASI</name>
<dbReference type="EMBL" id="AVOT02058740">
    <property type="protein sequence ID" value="MBW0552553.1"/>
    <property type="molecule type" value="Genomic_DNA"/>
</dbReference>
<keyword evidence="3" id="KW-1185">Reference proteome</keyword>
<evidence type="ECO:0000313" key="2">
    <source>
        <dbReference type="EMBL" id="MBW0552553.1"/>
    </source>
</evidence>
<gene>
    <name evidence="2" type="ORF">O181_092268</name>
</gene>
<proteinExistence type="predicted"/>
<feature type="region of interest" description="Disordered" evidence="1">
    <location>
        <begin position="71"/>
        <end position="97"/>
    </location>
</feature>
<dbReference type="InterPro" id="IPR021109">
    <property type="entry name" value="Peptidase_aspartic_dom_sf"/>
</dbReference>
<feature type="compositionally biased region" description="Basic and acidic residues" evidence="1">
    <location>
        <begin position="71"/>
        <end position="88"/>
    </location>
</feature>
<accession>A0A9Q3IYY0</accession>
<protein>
    <submittedName>
        <fullName evidence="2">Uncharacterized protein</fullName>
    </submittedName>
</protein>
<dbReference type="AlphaFoldDB" id="A0A9Q3IYY0"/>
<evidence type="ECO:0000313" key="3">
    <source>
        <dbReference type="Proteomes" id="UP000765509"/>
    </source>
</evidence>
<organism evidence="2 3">
    <name type="scientific">Austropuccinia psidii MF-1</name>
    <dbReference type="NCBI Taxonomy" id="1389203"/>
    <lineage>
        <taxon>Eukaryota</taxon>
        <taxon>Fungi</taxon>
        <taxon>Dikarya</taxon>
        <taxon>Basidiomycota</taxon>
        <taxon>Pucciniomycotina</taxon>
        <taxon>Pucciniomycetes</taxon>
        <taxon>Pucciniales</taxon>
        <taxon>Sphaerophragmiaceae</taxon>
        <taxon>Austropuccinia</taxon>
    </lineage>
</organism>
<evidence type="ECO:0000256" key="1">
    <source>
        <dbReference type="SAM" id="MobiDB-lite"/>
    </source>
</evidence>
<dbReference type="Proteomes" id="UP000765509">
    <property type="component" value="Unassembled WGS sequence"/>
</dbReference>
<comment type="caution">
    <text evidence="2">The sequence shown here is derived from an EMBL/GenBank/DDBJ whole genome shotgun (WGS) entry which is preliminary data.</text>
</comment>
<dbReference type="Gene3D" id="2.40.70.10">
    <property type="entry name" value="Acid Proteases"/>
    <property type="match status" value="1"/>
</dbReference>
<reference evidence="2" key="1">
    <citation type="submission" date="2021-03" db="EMBL/GenBank/DDBJ databases">
        <title>Draft genome sequence of rust myrtle Austropuccinia psidii MF-1, a brazilian biotype.</title>
        <authorList>
            <person name="Quecine M.C."/>
            <person name="Pachon D.M.R."/>
            <person name="Bonatelli M.L."/>
            <person name="Correr F.H."/>
            <person name="Franceschini L.M."/>
            <person name="Leite T.F."/>
            <person name="Margarido G.R.A."/>
            <person name="Almeida C.A."/>
            <person name="Ferrarezi J.A."/>
            <person name="Labate C.A."/>
        </authorList>
    </citation>
    <scope>NUCLEOTIDE SEQUENCE</scope>
    <source>
        <strain evidence="2">MF-1</strain>
    </source>
</reference>